<reference evidence="2" key="1">
    <citation type="submission" date="2021-06" db="EMBL/GenBank/DDBJ databases">
        <authorList>
            <person name="Kallberg Y."/>
            <person name="Tangrot J."/>
            <person name="Rosling A."/>
        </authorList>
    </citation>
    <scope>NUCLEOTIDE SEQUENCE</scope>
    <source>
        <strain evidence="2">CL551</strain>
    </source>
</reference>
<feature type="compositionally biased region" description="Polar residues" evidence="1">
    <location>
        <begin position="1"/>
        <end position="19"/>
    </location>
</feature>
<evidence type="ECO:0000256" key="1">
    <source>
        <dbReference type="SAM" id="MobiDB-lite"/>
    </source>
</evidence>
<organism evidence="2 3">
    <name type="scientific">Acaulospora morrowiae</name>
    <dbReference type="NCBI Taxonomy" id="94023"/>
    <lineage>
        <taxon>Eukaryota</taxon>
        <taxon>Fungi</taxon>
        <taxon>Fungi incertae sedis</taxon>
        <taxon>Mucoromycota</taxon>
        <taxon>Glomeromycotina</taxon>
        <taxon>Glomeromycetes</taxon>
        <taxon>Diversisporales</taxon>
        <taxon>Acaulosporaceae</taxon>
        <taxon>Acaulospora</taxon>
    </lineage>
</organism>
<dbReference type="EMBL" id="CAJVPV010051805">
    <property type="protein sequence ID" value="CAG8779851.1"/>
    <property type="molecule type" value="Genomic_DNA"/>
</dbReference>
<dbReference type="OrthoDB" id="18302at2759"/>
<feature type="compositionally biased region" description="Polar residues" evidence="1">
    <location>
        <begin position="46"/>
        <end position="56"/>
    </location>
</feature>
<sequence length="91" mass="10399">MQRRQQYTQLSISAPSAETPSRRIHVIDPQTEPQTHGRPRAKSKQPNRTTKTSQKLTLFPEEQVTTVEEVNDDKYNQIGQLPQGTARIEAE</sequence>
<evidence type="ECO:0000313" key="2">
    <source>
        <dbReference type="EMBL" id="CAG8779851.1"/>
    </source>
</evidence>
<comment type="caution">
    <text evidence="2">The sequence shown here is derived from an EMBL/GenBank/DDBJ whole genome shotgun (WGS) entry which is preliminary data.</text>
</comment>
<name>A0A9N9P121_9GLOM</name>
<accession>A0A9N9P121</accession>
<keyword evidence="3" id="KW-1185">Reference proteome</keyword>
<feature type="region of interest" description="Disordered" evidence="1">
    <location>
        <begin position="1"/>
        <end position="56"/>
    </location>
</feature>
<proteinExistence type="predicted"/>
<protein>
    <submittedName>
        <fullName evidence="2">11025_t:CDS:1</fullName>
    </submittedName>
</protein>
<dbReference type="AlphaFoldDB" id="A0A9N9P121"/>
<gene>
    <name evidence="2" type="ORF">AMORRO_LOCUS17229</name>
</gene>
<evidence type="ECO:0000313" key="3">
    <source>
        <dbReference type="Proteomes" id="UP000789342"/>
    </source>
</evidence>
<feature type="non-terminal residue" evidence="2">
    <location>
        <position position="91"/>
    </location>
</feature>
<dbReference type="Proteomes" id="UP000789342">
    <property type="component" value="Unassembled WGS sequence"/>
</dbReference>